<dbReference type="Pfam" id="PF04230">
    <property type="entry name" value="PS_pyruv_trans"/>
    <property type="match status" value="1"/>
</dbReference>
<gene>
    <name evidence="2" type="ordered locus">Echvi_2971</name>
</gene>
<proteinExistence type="predicted"/>
<dbReference type="SUPFAM" id="SSF53756">
    <property type="entry name" value="UDP-Glycosyltransferase/glycogen phosphorylase"/>
    <property type="match status" value="1"/>
</dbReference>
<dbReference type="eggNOG" id="COG2327">
    <property type="taxonomic scope" value="Bacteria"/>
</dbReference>
<evidence type="ECO:0000313" key="3">
    <source>
        <dbReference type="Proteomes" id="UP000010796"/>
    </source>
</evidence>
<dbReference type="PANTHER" id="PTHR36836:SF1">
    <property type="entry name" value="COLANIC ACID BIOSYNTHESIS PROTEIN WCAK"/>
    <property type="match status" value="1"/>
</dbReference>
<organism evidence="2 3">
    <name type="scientific">Echinicola vietnamensis (strain DSM 17526 / LMG 23754 / KMM 6221)</name>
    <dbReference type="NCBI Taxonomy" id="926556"/>
    <lineage>
        <taxon>Bacteria</taxon>
        <taxon>Pseudomonadati</taxon>
        <taxon>Bacteroidota</taxon>
        <taxon>Cytophagia</taxon>
        <taxon>Cytophagales</taxon>
        <taxon>Cyclobacteriaceae</taxon>
        <taxon>Echinicola</taxon>
    </lineage>
</organism>
<dbReference type="Proteomes" id="UP000010796">
    <property type="component" value="Chromosome"/>
</dbReference>
<dbReference type="KEGG" id="evi:Echvi_2971"/>
<dbReference type="EMBL" id="CP003346">
    <property type="protein sequence ID" value="AGA79209.1"/>
    <property type="molecule type" value="Genomic_DNA"/>
</dbReference>
<protein>
    <recommendedName>
        <fullName evidence="1">Polysaccharide pyruvyl transferase domain-containing protein</fullName>
    </recommendedName>
</protein>
<reference evidence="3" key="1">
    <citation type="submission" date="2012-02" db="EMBL/GenBank/DDBJ databases">
        <title>The complete genome of Echinicola vietnamensis DSM 17526.</title>
        <authorList>
            <person name="Lucas S."/>
            <person name="Copeland A."/>
            <person name="Lapidus A."/>
            <person name="Glavina del Rio T."/>
            <person name="Dalin E."/>
            <person name="Tice H."/>
            <person name="Bruce D."/>
            <person name="Goodwin L."/>
            <person name="Pitluck S."/>
            <person name="Peters L."/>
            <person name="Ovchinnikova G."/>
            <person name="Teshima H."/>
            <person name="Kyrpides N."/>
            <person name="Mavromatis K."/>
            <person name="Ivanova N."/>
            <person name="Brettin T."/>
            <person name="Detter J.C."/>
            <person name="Han C."/>
            <person name="Larimer F."/>
            <person name="Land M."/>
            <person name="Hauser L."/>
            <person name="Markowitz V."/>
            <person name="Cheng J.-F."/>
            <person name="Hugenholtz P."/>
            <person name="Woyke T."/>
            <person name="Wu D."/>
            <person name="Brambilla E."/>
            <person name="Klenk H.-P."/>
            <person name="Eisen J.A."/>
        </authorList>
    </citation>
    <scope>NUCLEOTIDE SEQUENCE [LARGE SCALE GENOMIC DNA]</scope>
    <source>
        <strain evidence="3">DSM 17526 / LMG 23754 / KMM 6221</strain>
    </source>
</reference>
<dbReference type="PATRIC" id="fig|926556.3.peg.3138"/>
<accession>L0FZ56</accession>
<dbReference type="STRING" id="926556.Echvi_2971"/>
<evidence type="ECO:0000259" key="1">
    <source>
        <dbReference type="Pfam" id="PF04230"/>
    </source>
</evidence>
<dbReference type="OrthoDB" id="1551438at2"/>
<sequence length="408" mass="46725">MKTRILITHISQTLNYGSAMMALNLISRMKPLLPNSEIYCECDDYHLDRLKVGTGIHDLKKFDALFNTKLTPITKVKRYIFGNDESIKKITDNFDFLIVLGGDDLSETYKKGALLKGSVYKSINKKCKVILAGQSFGPFFGSTRTMIRNFYKDISIITRDDNSFEFSKELGIKKLVKSRDLAMMPLPHQQEFAKIVEDYSDLHPNKYITMVPSGLWHKYTEDKEGYIDMWKQLIKNLTKRYPEFKFVILGHVLGPAKSDDRFVIKEIEKSMSSTERENLIFITETIQPAEARQILGGSFMVITGRMHAAVSTFFMRKPAISLAYSEKYAGVIGRGLELPDLIVESRNQTWGKQSPLLEEVDKKITYVEKNYKELTKKIDIKVAECTALVEDQINFIVSEILQCKKKSA</sequence>
<dbReference type="HOGENOM" id="CLU_663435_0_0_10"/>
<dbReference type="InterPro" id="IPR007345">
    <property type="entry name" value="Polysacch_pyruvyl_Trfase"/>
</dbReference>
<dbReference type="AlphaFoldDB" id="L0FZ56"/>
<dbReference type="RefSeq" id="WP_015266761.1">
    <property type="nucleotide sequence ID" value="NC_019904.1"/>
</dbReference>
<dbReference type="PANTHER" id="PTHR36836">
    <property type="entry name" value="COLANIC ACID BIOSYNTHESIS PROTEIN WCAK"/>
    <property type="match status" value="1"/>
</dbReference>
<name>L0FZ56_ECHVK</name>
<keyword evidence="3" id="KW-1185">Reference proteome</keyword>
<feature type="domain" description="Polysaccharide pyruvyl transferase" evidence="1">
    <location>
        <begin position="15"/>
        <end position="325"/>
    </location>
</feature>
<evidence type="ECO:0000313" key="2">
    <source>
        <dbReference type="EMBL" id="AGA79209.1"/>
    </source>
</evidence>